<evidence type="ECO:0000313" key="2">
    <source>
        <dbReference type="EMBL" id="CAE0060001.1"/>
    </source>
</evidence>
<reference evidence="3" key="1">
    <citation type="submission" date="2021-01" db="EMBL/GenBank/DDBJ databases">
        <authorList>
            <person name="Corre E."/>
            <person name="Pelletier E."/>
            <person name="Niang G."/>
            <person name="Scheremetjew M."/>
            <person name="Finn R."/>
            <person name="Kale V."/>
            <person name="Holt S."/>
            <person name="Cochrane G."/>
            <person name="Meng A."/>
            <person name="Brown T."/>
            <person name="Cohen L."/>
        </authorList>
    </citation>
    <scope>NUCLEOTIDE SEQUENCE</scope>
    <source>
        <strain evidence="3">CCMP 769</strain>
    </source>
</reference>
<evidence type="ECO:0000256" key="1">
    <source>
        <dbReference type="SAM" id="MobiDB-lite"/>
    </source>
</evidence>
<dbReference type="EMBL" id="HBHW01036539">
    <property type="protein sequence ID" value="CAE0060003.1"/>
    <property type="molecule type" value="Transcribed_RNA"/>
</dbReference>
<dbReference type="PANTHER" id="PTHR10678">
    <property type="entry name" value="26S PROTEASOME NON-ATPASE REGULATORY SUBUNIT 11/COP9 SIGNALOSOME COMPLEX SUBUNIT 2"/>
    <property type="match status" value="1"/>
</dbReference>
<proteinExistence type="predicted"/>
<dbReference type="EMBL" id="HBHW01036540">
    <property type="protein sequence ID" value="CAE0060004.1"/>
    <property type="molecule type" value="Transcribed_RNA"/>
</dbReference>
<accession>A0A7S3A4X1</accession>
<gene>
    <name evidence="2" type="ORF">RMAR00112_LOCUS28067</name>
    <name evidence="3" type="ORF">RMAR00112_LOCUS28069</name>
    <name evidence="4" type="ORF">RMAR00112_LOCUS28070</name>
</gene>
<dbReference type="Gene3D" id="1.25.40.570">
    <property type="match status" value="1"/>
</dbReference>
<dbReference type="EMBL" id="HBHW01036537">
    <property type="protein sequence ID" value="CAE0060001.1"/>
    <property type="molecule type" value="Transcribed_RNA"/>
</dbReference>
<sequence length="213" mass="25307">MSDEEDYGFEYSEDEEDTEDVEIENKYYEAKRSVESDPDLTLKEMDAVIEMEQEQGQWGFKALKQIVKILFRRGQYDEMLKRYKEMLTYVKSAVTRNYSEKKINSILEYVSQSQELSHLEKFYEMTLEVLKEARNERLWFNTKLKLGKLWFDMKVFGRGNAKLEKVLKELHKSCQKEDGSDDLKKGTQLLEIYALEIQMHTETKNTKKTEGTL</sequence>
<feature type="region of interest" description="Disordered" evidence="1">
    <location>
        <begin position="1"/>
        <end position="20"/>
    </location>
</feature>
<name>A0A7S3A4X1_9RHOD</name>
<dbReference type="AlphaFoldDB" id="A0A7S3A4X1"/>
<evidence type="ECO:0000313" key="4">
    <source>
        <dbReference type="EMBL" id="CAE0060004.1"/>
    </source>
</evidence>
<evidence type="ECO:0000313" key="3">
    <source>
        <dbReference type="EMBL" id="CAE0060003.1"/>
    </source>
</evidence>
<organism evidence="3">
    <name type="scientific">Rhodosorus marinus</name>
    <dbReference type="NCBI Taxonomy" id="101924"/>
    <lineage>
        <taxon>Eukaryota</taxon>
        <taxon>Rhodophyta</taxon>
        <taxon>Stylonematophyceae</taxon>
        <taxon>Stylonematales</taxon>
        <taxon>Stylonemataceae</taxon>
        <taxon>Rhodosorus</taxon>
    </lineage>
</organism>
<protein>
    <recommendedName>
        <fullName evidence="5">COP9 signalosome complex subunit 2</fullName>
    </recommendedName>
</protein>
<evidence type="ECO:0008006" key="5">
    <source>
        <dbReference type="Google" id="ProtNLM"/>
    </source>
</evidence>
<dbReference type="InterPro" id="IPR050871">
    <property type="entry name" value="26S_Proteasome/COP9_Components"/>
</dbReference>